<proteinExistence type="predicted"/>
<dbReference type="EMBL" id="HACG01040083">
    <property type="protein sequence ID" value="CEK86948.1"/>
    <property type="molecule type" value="Transcribed_RNA"/>
</dbReference>
<sequence length="88" mass="10459">MTGGEPYWEHFSRFNISVPWMILQTSSTEKKHKNCPVVSVDTFTARESKPKQKKRQKWMCMVERYKYCNFVVNFTTDTKKYAGQVQVI</sequence>
<protein>
    <submittedName>
        <fullName evidence="1">Uncharacterized protein</fullName>
    </submittedName>
</protein>
<organism evidence="1">
    <name type="scientific">Arion vulgaris</name>
    <dbReference type="NCBI Taxonomy" id="1028688"/>
    <lineage>
        <taxon>Eukaryota</taxon>
        <taxon>Metazoa</taxon>
        <taxon>Spiralia</taxon>
        <taxon>Lophotrochozoa</taxon>
        <taxon>Mollusca</taxon>
        <taxon>Gastropoda</taxon>
        <taxon>Heterobranchia</taxon>
        <taxon>Euthyneura</taxon>
        <taxon>Panpulmonata</taxon>
        <taxon>Eupulmonata</taxon>
        <taxon>Stylommatophora</taxon>
        <taxon>Helicina</taxon>
        <taxon>Arionoidea</taxon>
        <taxon>Arionidae</taxon>
        <taxon>Arion</taxon>
    </lineage>
</organism>
<dbReference type="AlphaFoldDB" id="A0A0B7B1S8"/>
<reference evidence="1" key="1">
    <citation type="submission" date="2014-12" db="EMBL/GenBank/DDBJ databases">
        <title>Insight into the proteome of Arion vulgaris.</title>
        <authorList>
            <person name="Aradska J."/>
            <person name="Bulat T."/>
            <person name="Smidak R."/>
            <person name="Sarate P."/>
            <person name="Gangsoo J."/>
            <person name="Sialana F."/>
            <person name="Bilban M."/>
            <person name="Lubec G."/>
        </authorList>
    </citation>
    <scope>NUCLEOTIDE SEQUENCE</scope>
    <source>
        <tissue evidence="1">Skin</tissue>
    </source>
</reference>
<name>A0A0B7B1S8_9EUPU</name>
<gene>
    <name evidence="1" type="primary">ORF156509</name>
</gene>
<accession>A0A0B7B1S8</accession>
<evidence type="ECO:0000313" key="1">
    <source>
        <dbReference type="EMBL" id="CEK86948.1"/>
    </source>
</evidence>